<sequence>MKVQQLSDSLFVLNSAVLQLTSRDAAFGYHDSLFGSAVTDHIRWGHTDNMPNMMKSMIVGNNQVPAQLVSIRDMIYGSGVGFFKRVIDPETTKQSLQPYTDSRLEDWEFDTDLPSFVASGLNQFVECGNKFTRMIWSASNKWYRPEISDCFMTRIGSPTNGRIIDFHVNDEFGGKRIVSSKSNSDIIPAFDFRDDSYNKKQVVTMLHAKEQIPGNPFYAYPTWWCAKEWIELANLIPMFHKSGIQNGYNIKYLIRMPVDYFDAQGGKSLDEKDRSKKWADFSDRLSGWMAGQKNVNKSMIVKYLRGADGKMLDNVDVQPLKNEMSDDAYSKVWEMSNQSIANAMGILPTLAGVSPGKGNDSGSQIRVMADYQQHFRTPVPRMLVLKDIQYALRAMGYRDIIPAFKEVQITTLDTNPTGAQAVVNQAS</sequence>
<proteinExistence type="predicted"/>
<evidence type="ECO:0000313" key="2">
    <source>
        <dbReference type="Proteomes" id="UP001236507"/>
    </source>
</evidence>
<evidence type="ECO:0008006" key="3">
    <source>
        <dbReference type="Google" id="ProtNLM"/>
    </source>
</evidence>
<reference evidence="1 2" key="1">
    <citation type="submission" date="2023-05" db="EMBL/GenBank/DDBJ databases">
        <title>Novel species of genus Flectobacillus isolated from stream in China.</title>
        <authorList>
            <person name="Lu H."/>
        </authorList>
    </citation>
    <scope>NUCLEOTIDE SEQUENCE [LARGE SCALE GENOMIC DNA]</scope>
    <source>
        <strain evidence="1 2">KCTC 42575</strain>
    </source>
</reference>
<dbReference type="Proteomes" id="UP001236507">
    <property type="component" value="Unassembled WGS sequence"/>
</dbReference>
<name>A0ABT6Y7T3_9BACT</name>
<organism evidence="1 2">
    <name type="scientific">Flectobacillus roseus</name>
    <dbReference type="NCBI Taxonomy" id="502259"/>
    <lineage>
        <taxon>Bacteria</taxon>
        <taxon>Pseudomonadati</taxon>
        <taxon>Bacteroidota</taxon>
        <taxon>Cytophagia</taxon>
        <taxon>Cytophagales</taxon>
        <taxon>Flectobacillaceae</taxon>
        <taxon>Flectobacillus</taxon>
    </lineage>
</organism>
<comment type="caution">
    <text evidence="1">The sequence shown here is derived from an EMBL/GenBank/DDBJ whole genome shotgun (WGS) entry which is preliminary data.</text>
</comment>
<gene>
    <name evidence="1" type="ORF">QM524_10480</name>
</gene>
<dbReference type="EMBL" id="JASHIF010000008">
    <property type="protein sequence ID" value="MDI9859638.1"/>
    <property type="molecule type" value="Genomic_DNA"/>
</dbReference>
<keyword evidence="2" id="KW-1185">Reference proteome</keyword>
<protein>
    <recommendedName>
        <fullName evidence="3">Portal protein</fullName>
    </recommendedName>
</protein>
<dbReference type="RefSeq" id="WP_283344542.1">
    <property type="nucleotide sequence ID" value="NZ_JASHIF010000008.1"/>
</dbReference>
<evidence type="ECO:0000313" key="1">
    <source>
        <dbReference type="EMBL" id="MDI9859638.1"/>
    </source>
</evidence>
<accession>A0ABT6Y7T3</accession>